<name>A0A6L2MG69_TANCI</name>
<proteinExistence type="predicted"/>
<dbReference type="SUPFAM" id="SSF56672">
    <property type="entry name" value="DNA/RNA polymerases"/>
    <property type="match status" value="1"/>
</dbReference>
<evidence type="ECO:0000313" key="5">
    <source>
        <dbReference type="EMBL" id="GEU72986.1"/>
    </source>
</evidence>
<dbReference type="InterPro" id="IPR053134">
    <property type="entry name" value="RNA-dir_DNA_polymerase"/>
</dbReference>
<evidence type="ECO:0000259" key="4">
    <source>
        <dbReference type="Pfam" id="PF13976"/>
    </source>
</evidence>
<feature type="domain" description="Reverse transcriptase Ty1/copia-type" evidence="3">
    <location>
        <begin position="777"/>
        <end position="894"/>
    </location>
</feature>
<protein>
    <submittedName>
        <fullName evidence="5">Reverse transcriptase domain-containing protein</fullName>
    </submittedName>
</protein>
<gene>
    <name evidence="5" type="ORF">Tci_044964</name>
</gene>
<feature type="domain" description="GAG-pre-integrase" evidence="4">
    <location>
        <begin position="655"/>
        <end position="705"/>
    </location>
</feature>
<sequence>MHIRASNSDLVEPLPEPECTLNRRRHRQNRRVPYDQRNNPPQHPRIFYPLILNINHFRHFLVTLENLYPIDGEPMWATDRVVASTFGSTITISETANEFAIKVIRVKQKQLNLGVGTERMIFNIDSAMKHSYSNDDTCFSIDIIDEILEEDFDALLDEGSKILHSIEGTLPKEEIFAEFEEFMAMIVDKNSDSKSDTEEPPFEKITINTDYKIKTSLEEPPTILELKPLPDNLEYVFLEEPSFLPVIISSQLSKEKKDKLVSPILYVPKKGGITIVTNENDELIPTRIVTGWRVFIDYRKLNEATTKDHFPLPFMDQMLERLVRNKYFCFLDGFSGSFQIPIDPNDQEKTTFTCPFGTYAYMRMPFGLCNAPTTFQRCMLSIFHDMIKESVEVFVGNKMLQAPPEESAKDKGLVGEVFSSTKKKGRTVAITAEDMQKRQNDEVILKTFGRNEATKKTKNNQLKQQYGNFKAEGSELQDKNISIIDSDHFACVTKMLNDMNARTKKPKVVPISLRKPKGQANKSVATPNKKKVASKSTNQKPKSYYRMLYEKTSKAWKWWIEQQCPSGYKWVLKTKMQWIVHINLFIVDSGCTKHMMGNLKLLCNFVEKFLGTVRFGNDQFALILGYRDLVAFQKSTCFVRDLQGNDLLTGTRGSDLYIISLQESTSSTPLCLMAKASPAQAWLWHRRLSYLNFGYINLLSKKDAVIDAHVPSQQELDLLFGPLYDEFFTADHQLEQVRGNSSKPVQTRRQLATDPEMSMFALTVSTAEPKYIKEAMVDSAWIEAMQEELHQFDRLQARLVAKGYAQEEGINFEESFTSVARLEAIRIFIAYAAHKSFPISQIDVKIEFLNGPLKEEVYVAQPEGFVDPDHPEKVYRLRKALYGLKQALRVWKTTNVVESEICTNVIMKDNRTMAKMLQAPIEGYEDAIVVPQINANNFELKQTLINLVQSNQFTGRQDPHNHL</sequence>
<feature type="domain" description="Reverse transcriptase" evidence="2">
    <location>
        <begin position="289"/>
        <end position="389"/>
    </location>
</feature>
<evidence type="ECO:0000259" key="2">
    <source>
        <dbReference type="Pfam" id="PF00078"/>
    </source>
</evidence>
<accession>A0A6L2MG69</accession>
<dbReference type="EMBL" id="BKCJ010006602">
    <property type="protein sequence ID" value="GEU72986.1"/>
    <property type="molecule type" value="Genomic_DNA"/>
</dbReference>
<evidence type="ECO:0000256" key="1">
    <source>
        <dbReference type="SAM" id="MobiDB-lite"/>
    </source>
</evidence>
<keyword evidence="5" id="KW-0808">Transferase</keyword>
<dbReference type="InterPro" id="IPR043128">
    <property type="entry name" value="Rev_trsase/Diguanyl_cyclase"/>
</dbReference>
<dbReference type="AlphaFoldDB" id="A0A6L2MG69"/>
<dbReference type="InterPro" id="IPR013103">
    <property type="entry name" value="RVT_2"/>
</dbReference>
<comment type="caution">
    <text evidence="5">The sequence shown here is derived from an EMBL/GenBank/DDBJ whole genome shotgun (WGS) entry which is preliminary data.</text>
</comment>
<dbReference type="Gene3D" id="3.10.10.10">
    <property type="entry name" value="HIV Type 1 Reverse Transcriptase, subunit A, domain 1"/>
    <property type="match status" value="1"/>
</dbReference>
<dbReference type="Gene3D" id="3.30.70.270">
    <property type="match status" value="1"/>
</dbReference>
<dbReference type="PANTHER" id="PTHR24559:SF429">
    <property type="entry name" value="RNA-DIRECTED DNA POLYMERASE HOMOLOG"/>
    <property type="match status" value="1"/>
</dbReference>
<dbReference type="GO" id="GO:0003964">
    <property type="term" value="F:RNA-directed DNA polymerase activity"/>
    <property type="evidence" value="ECO:0007669"/>
    <property type="project" value="UniProtKB-KW"/>
</dbReference>
<dbReference type="Pfam" id="PF00078">
    <property type="entry name" value="RVT_1"/>
    <property type="match status" value="1"/>
</dbReference>
<dbReference type="Pfam" id="PF13976">
    <property type="entry name" value="gag_pre-integrs"/>
    <property type="match status" value="1"/>
</dbReference>
<dbReference type="PANTHER" id="PTHR24559">
    <property type="entry name" value="TRANSPOSON TY3-I GAG-POL POLYPROTEIN"/>
    <property type="match status" value="1"/>
</dbReference>
<feature type="region of interest" description="Disordered" evidence="1">
    <location>
        <begin position="516"/>
        <end position="538"/>
    </location>
</feature>
<dbReference type="InterPro" id="IPR043502">
    <property type="entry name" value="DNA/RNA_pol_sf"/>
</dbReference>
<reference evidence="5" key="1">
    <citation type="journal article" date="2019" name="Sci. Rep.">
        <title>Draft genome of Tanacetum cinerariifolium, the natural source of mosquito coil.</title>
        <authorList>
            <person name="Yamashiro T."/>
            <person name="Shiraishi A."/>
            <person name="Satake H."/>
            <person name="Nakayama K."/>
        </authorList>
    </citation>
    <scope>NUCLEOTIDE SEQUENCE</scope>
</reference>
<evidence type="ECO:0000259" key="3">
    <source>
        <dbReference type="Pfam" id="PF07727"/>
    </source>
</evidence>
<dbReference type="InterPro" id="IPR025724">
    <property type="entry name" value="GAG-pre-integrase_dom"/>
</dbReference>
<dbReference type="CDD" id="cd01647">
    <property type="entry name" value="RT_LTR"/>
    <property type="match status" value="1"/>
</dbReference>
<keyword evidence="5" id="KW-0695">RNA-directed DNA polymerase</keyword>
<organism evidence="5">
    <name type="scientific">Tanacetum cinerariifolium</name>
    <name type="common">Dalmatian daisy</name>
    <name type="synonym">Chrysanthemum cinerariifolium</name>
    <dbReference type="NCBI Taxonomy" id="118510"/>
    <lineage>
        <taxon>Eukaryota</taxon>
        <taxon>Viridiplantae</taxon>
        <taxon>Streptophyta</taxon>
        <taxon>Embryophyta</taxon>
        <taxon>Tracheophyta</taxon>
        <taxon>Spermatophyta</taxon>
        <taxon>Magnoliopsida</taxon>
        <taxon>eudicotyledons</taxon>
        <taxon>Gunneridae</taxon>
        <taxon>Pentapetalae</taxon>
        <taxon>asterids</taxon>
        <taxon>campanulids</taxon>
        <taxon>Asterales</taxon>
        <taxon>Asteraceae</taxon>
        <taxon>Asteroideae</taxon>
        <taxon>Anthemideae</taxon>
        <taxon>Anthemidinae</taxon>
        <taxon>Tanacetum</taxon>
    </lineage>
</organism>
<keyword evidence="5" id="KW-0548">Nucleotidyltransferase</keyword>
<dbReference type="InterPro" id="IPR000477">
    <property type="entry name" value="RT_dom"/>
</dbReference>
<dbReference type="Pfam" id="PF07727">
    <property type="entry name" value="RVT_2"/>
    <property type="match status" value="1"/>
</dbReference>